<evidence type="ECO:0000313" key="2">
    <source>
        <dbReference type="Proteomes" id="UP000295367"/>
    </source>
</evidence>
<organism evidence="1 2">
    <name type="scientific">Sulfurirhabdus autotrophica</name>
    <dbReference type="NCBI Taxonomy" id="1706046"/>
    <lineage>
        <taxon>Bacteria</taxon>
        <taxon>Pseudomonadati</taxon>
        <taxon>Pseudomonadota</taxon>
        <taxon>Betaproteobacteria</taxon>
        <taxon>Nitrosomonadales</taxon>
        <taxon>Sulfuricellaceae</taxon>
        <taxon>Sulfurirhabdus</taxon>
    </lineage>
</organism>
<keyword evidence="2" id="KW-1185">Reference proteome</keyword>
<gene>
    <name evidence="1" type="ORF">EDC63_11261</name>
</gene>
<name>A0A4R3XY96_9PROT</name>
<dbReference type="OrthoDB" id="5294851at2"/>
<dbReference type="RefSeq" id="WP_124945472.1">
    <property type="nucleotide sequence ID" value="NZ_BHVT01000015.1"/>
</dbReference>
<reference evidence="1 2" key="1">
    <citation type="submission" date="2019-03" db="EMBL/GenBank/DDBJ databases">
        <title>Genomic Encyclopedia of Type Strains, Phase IV (KMG-IV): sequencing the most valuable type-strain genomes for metagenomic binning, comparative biology and taxonomic classification.</title>
        <authorList>
            <person name="Goeker M."/>
        </authorList>
    </citation>
    <scope>NUCLEOTIDE SEQUENCE [LARGE SCALE GENOMIC DNA]</scope>
    <source>
        <strain evidence="1 2">DSM 100309</strain>
    </source>
</reference>
<comment type="caution">
    <text evidence="1">The sequence shown here is derived from an EMBL/GenBank/DDBJ whole genome shotgun (WGS) entry which is preliminary data.</text>
</comment>
<dbReference type="AlphaFoldDB" id="A0A4R3XY96"/>
<accession>A0A4R3XY96</accession>
<sequence length="181" mass="19953">MAMFLLDYIKQRWAPKGPVVNAGVPPEARPDQVPVTRELIALHLAGSPHLPQDAEALNTLFEALSDPFFIQTGARDLARKLIQQGKIVADLEKLVQLLNVLTNEITRRMYIDSARQKEGAIGIRLFSESPTPIDAIRQLVEQDSHGLGKGIYPFDSVPENPTPGQRCGFYVRVATADSPAK</sequence>
<protein>
    <submittedName>
        <fullName evidence="1">Uncharacterized protein</fullName>
    </submittedName>
</protein>
<evidence type="ECO:0000313" key="1">
    <source>
        <dbReference type="EMBL" id="TCV84296.1"/>
    </source>
</evidence>
<proteinExistence type="predicted"/>
<dbReference type="Proteomes" id="UP000295367">
    <property type="component" value="Unassembled WGS sequence"/>
</dbReference>
<dbReference type="EMBL" id="SMCO01000012">
    <property type="protein sequence ID" value="TCV84296.1"/>
    <property type="molecule type" value="Genomic_DNA"/>
</dbReference>